<sequence>MSSTRRRATICSQWGLRNVLHTLIDHGANVNAVDCDLKTPLHVAIENQHEEIIGILLCHPGIDLKIRDKTGNTPFAAALQVCNDKAAQNILERLPNAAEQIDQRGRNFLHLAIMRDDLESVLFLLSIHEDVNSLEHDVNQTPPLHLAAASDKEMLIRNLILAAAVSAPLQNGADFDAVDGDGNNALNIAVRQGHISVVRELLRVSKDNTSAAILELLPFQNMLRNVTSVTLPPAVSRLGNSTGGSQYE</sequence>
<dbReference type="InterPro" id="IPR036770">
    <property type="entry name" value="Ankyrin_rpt-contain_sf"/>
</dbReference>
<dbReference type="GO" id="GO:0005829">
    <property type="term" value="C:cytosol"/>
    <property type="evidence" value="ECO:0007669"/>
    <property type="project" value="TreeGrafter"/>
</dbReference>
<keyword evidence="1" id="KW-0677">Repeat</keyword>
<dbReference type="Pfam" id="PF12796">
    <property type="entry name" value="Ank_2"/>
    <property type="match status" value="1"/>
</dbReference>
<dbReference type="Pfam" id="PF13637">
    <property type="entry name" value="Ank_4"/>
    <property type="match status" value="1"/>
</dbReference>
<dbReference type="PANTHER" id="PTHR46680">
    <property type="entry name" value="NF-KAPPA-B INHIBITOR ALPHA"/>
    <property type="match status" value="1"/>
</dbReference>
<reference evidence="3" key="1">
    <citation type="submission" date="2022-08" db="UniProtKB">
        <authorList>
            <consortium name="EnsemblMetazoa"/>
        </authorList>
    </citation>
    <scope>IDENTIFICATION</scope>
    <source>
        <strain evidence="3">EBRO</strain>
    </source>
</reference>
<dbReference type="GO" id="GO:0051059">
    <property type="term" value="F:NF-kappaB binding"/>
    <property type="evidence" value="ECO:0007669"/>
    <property type="project" value="TreeGrafter"/>
</dbReference>
<dbReference type="SMART" id="SM00248">
    <property type="entry name" value="ANK"/>
    <property type="match status" value="6"/>
</dbReference>
<evidence type="ECO:0000256" key="1">
    <source>
        <dbReference type="ARBA" id="ARBA00022737"/>
    </source>
</evidence>
<keyword evidence="2" id="KW-0040">ANK repeat</keyword>
<dbReference type="AlphaFoldDB" id="A0A182ILC9"/>
<dbReference type="SUPFAM" id="SSF48403">
    <property type="entry name" value="Ankyrin repeat"/>
    <property type="match status" value="1"/>
</dbReference>
<dbReference type="PANTHER" id="PTHR46680:SF3">
    <property type="entry name" value="NF-KAPPA-B INHIBITOR CACTUS"/>
    <property type="match status" value="1"/>
</dbReference>
<dbReference type="InterPro" id="IPR051070">
    <property type="entry name" value="NF-kappa-B_inhibitor"/>
</dbReference>
<name>A0A182ILC9_ANOAO</name>
<organism evidence="3">
    <name type="scientific">Anopheles atroparvus</name>
    <name type="common">European mosquito</name>
    <dbReference type="NCBI Taxonomy" id="41427"/>
    <lineage>
        <taxon>Eukaryota</taxon>
        <taxon>Metazoa</taxon>
        <taxon>Ecdysozoa</taxon>
        <taxon>Arthropoda</taxon>
        <taxon>Hexapoda</taxon>
        <taxon>Insecta</taxon>
        <taxon>Pterygota</taxon>
        <taxon>Neoptera</taxon>
        <taxon>Endopterygota</taxon>
        <taxon>Diptera</taxon>
        <taxon>Nematocera</taxon>
        <taxon>Culicoidea</taxon>
        <taxon>Culicidae</taxon>
        <taxon>Anophelinae</taxon>
        <taxon>Anopheles</taxon>
    </lineage>
</organism>
<evidence type="ECO:0000313" key="3">
    <source>
        <dbReference type="EnsemblMetazoa" id="AATE001334-PA.1"/>
    </source>
</evidence>
<dbReference type="Gene3D" id="1.25.40.20">
    <property type="entry name" value="Ankyrin repeat-containing domain"/>
    <property type="match status" value="2"/>
</dbReference>
<dbReference type="PROSITE" id="PS50297">
    <property type="entry name" value="ANK_REP_REGION"/>
    <property type="match status" value="1"/>
</dbReference>
<dbReference type="EnsemblMetazoa" id="AATE001334-RA">
    <property type="protein sequence ID" value="AATE001334-PA.1"/>
    <property type="gene ID" value="AATE001334"/>
</dbReference>
<dbReference type="GO" id="GO:0071356">
    <property type="term" value="P:cellular response to tumor necrosis factor"/>
    <property type="evidence" value="ECO:0007669"/>
    <property type="project" value="TreeGrafter"/>
</dbReference>
<dbReference type="InterPro" id="IPR002110">
    <property type="entry name" value="Ankyrin_rpt"/>
</dbReference>
<dbReference type="STRING" id="41427.A0A182ILC9"/>
<dbReference type="VEuPathDB" id="VectorBase:AATE001334"/>
<proteinExistence type="predicted"/>
<dbReference type="PROSITE" id="PS50088">
    <property type="entry name" value="ANK_REPEAT"/>
    <property type="match status" value="3"/>
</dbReference>
<evidence type="ECO:0000256" key="2">
    <source>
        <dbReference type="ARBA" id="ARBA00023043"/>
    </source>
</evidence>
<accession>A0A182ILC9</accession>
<protein>
    <submittedName>
        <fullName evidence="3">ANK_REP_REGION domain-containing protein</fullName>
    </submittedName>
</protein>